<dbReference type="SUPFAM" id="SSF58104">
    <property type="entry name" value="Methyl-accepting chemotaxis protein (MCP) signaling domain"/>
    <property type="match status" value="1"/>
</dbReference>
<comment type="subcellular location">
    <subcellularLocation>
        <location evidence="1">Cell membrane</location>
    </subcellularLocation>
</comment>
<dbReference type="InterPro" id="IPR047347">
    <property type="entry name" value="YvaQ-like_sensor"/>
</dbReference>
<feature type="domain" description="Methyl-accepting transducer" evidence="9">
    <location>
        <begin position="284"/>
        <end position="520"/>
    </location>
</feature>
<evidence type="ECO:0000259" key="9">
    <source>
        <dbReference type="PROSITE" id="PS50111"/>
    </source>
</evidence>
<dbReference type="CDD" id="cd06225">
    <property type="entry name" value="HAMP"/>
    <property type="match status" value="1"/>
</dbReference>
<comment type="caution">
    <text evidence="11">The sequence shown here is derived from an EMBL/GenBank/DDBJ whole genome shotgun (WGS) entry which is preliminary data.</text>
</comment>
<evidence type="ECO:0000256" key="6">
    <source>
        <dbReference type="PROSITE-ProRule" id="PRU00284"/>
    </source>
</evidence>
<dbReference type="PROSITE" id="PS50111">
    <property type="entry name" value="CHEMOTAXIS_TRANSDUC_2"/>
    <property type="match status" value="1"/>
</dbReference>
<gene>
    <name evidence="11" type="ORF">J2S02_004398</name>
</gene>
<keyword evidence="7" id="KW-0175">Coiled coil</keyword>
<evidence type="ECO:0000313" key="11">
    <source>
        <dbReference type="EMBL" id="MDQ0228034.1"/>
    </source>
</evidence>
<evidence type="ECO:0000259" key="10">
    <source>
        <dbReference type="PROSITE" id="PS50885"/>
    </source>
</evidence>
<dbReference type="Pfam" id="PF00672">
    <property type="entry name" value="HAMP"/>
    <property type="match status" value="1"/>
</dbReference>
<dbReference type="SMART" id="SM00304">
    <property type="entry name" value="HAMP"/>
    <property type="match status" value="1"/>
</dbReference>
<evidence type="ECO:0000256" key="2">
    <source>
        <dbReference type="ARBA" id="ARBA00022475"/>
    </source>
</evidence>
<reference evidence="11 12" key="1">
    <citation type="submission" date="2023-07" db="EMBL/GenBank/DDBJ databases">
        <title>Genomic Encyclopedia of Type Strains, Phase IV (KMG-IV): sequencing the most valuable type-strain genomes for metagenomic binning, comparative biology and taxonomic classification.</title>
        <authorList>
            <person name="Goeker M."/>
        </authorList>
    </citation>
    <scope>NUCLEOTIDE SEQUENCE [LARGE SCALE GENOMIC DNA]</scope>
    <source>
        <strain evidence="11 12">DSM 17723</strain>
    </source>
</reference>
<keyword evidence="8" id="KW-1133">Transmembrane helix</keyword>
<evidence type="ECO:0000256" key="8">
    <source>
        <dbReference type="SAM" id="Phobius"/>
    </source>
</evidence>
<dbReference type="Pfam" id="PF00015">
    <property type="entry name" value="MCPsignal"/>
    <property type="match status" value="1"/>
</dbReference>
<dbReference type="Gene3D" id="6.10.340.10">
    <property type="match status" value="1"/>
</dbReference>
<dbReference type="PANTHER" id="PTHR32089:SF112">
    <property type="entry name" value="LYSOZYME-LIKE PROTEIN-RELATED"/>
    <property type="match status" value="1"/>
</dbReference>
<comment type="similarity">
    <text evidence="5">Belongs to the methyl-accepting chemotaxis (MCP) protein family.</text>
</comment>
<evidence type="ECO:0000256" key="5">
    <source>
        <dbReference type="ARBA" id="ARBA00029447"/>
    </source>
</evidence>
<dbReference type="CDD" id="cd19411">
    <property type="entry name" value="MCP2201-like_sensor"/>
    <property type="match status" value="1"/>
</dbReference>
<keyword evidence="3 8" id="KW-0472">Membrane</keyword>
<dbReference type="EMBL" id="JAUSTZ010000013">
    <property type="protein sequence ID" value="MDQ0228034.1"/>
    <property type="molecule type" value="Genomic_DNA"/>
</dbReference>
<dbReference type="Pfam" id="PF12729">
    <property type="entry name" value="4HB_MCP_1"/>
    <property type="match status" value="1"/>
</dbReference>
<dbReference type="SMART" id="SM00283">
    <property type="entry name" value="MA"/>
    <property type="match status" value="1"/>
</dbReference>
<dbReference type="CDD" id="cd11386">
    <property type="entry name" value="MCP_signal"/>
    <property type="match status" value="1"/>
</dbReference>
<keyword evidence="12" id="KW-1185">Reference proteome</keyword>
<evidence type="ECO:0000256" key="7">
    <source>
        <dbReference type="SAM" id="Coils"/>
    </source>
</evidence>
<name>A0ABT9Z7X9_9BACI</name>
<protein>
    <submittedName>
        <fullName evidence="11">Methyl-accepting chemotaxis protein</fullName>
    </submittedName>
</protein>
<dbReference type="RefSeq" id="WP_174879793.1">
    <property type="nucleotide sequence ID" value="NZ_CADEPK010000063.1"/>
</dbReference>
<accession>A0ABT9Z7X9</accession>
<dbReference type="PROSITE" id="PS50885">
    <property type="entry name" value="HAMP"/>
    <property type="match status" value="1"/>
</dbReference>
<proteinExistence type="inferred from homology"/>
<dbReference type="InterPro" id="IPR024478">
    <property type="entry name" value="HlyB_4HB_MCP"/>
</dbReference>
<dbReference type="Gene3D" id="1.10.287.950">
    <property type="entry name" value="Methyl-accepting chemotaxis protein"/>
    <property type="match status" value="1"/>
</dbReference>
<evidence type="ECO:0000256" key="1">
    <source>
        <dbReference type="ARBA" id="ARBA00004236"/>
    </source>
</evidence>
<feature type="transmembrane region" description="Helical" evidence="8">
    <location>
        <begin position="188"/>
        <end position="211"/>
    </location>
</feature>
<dbReference type="InterPro" id="IPR004089">
    <property type="entry name" value="MCPsignal_dom"/>
</dbReference>
<evidence type="ECO:0000313" key="12">
    <source>
        <dbReference type="Proteomes" id="UP001232245"/>
    </source>
</evidence>
<dbReference type="InterPro" id="IPR003660">
    <property type="entry name" value="HAMP_dom"/>
</dbReference>
<evidence type="ECO:0000256" key="4">
    <source>
        <dbReference type="ARBA" id="ARBA00023224"/>
    </source>
</evidence>
<keyword evidence="2" id="KW-1003">Cell membrane</keyword>
<dbReference type="PANTHER" id="PTHR32089">
    <property type="entry name" value="METHYL-ACCEPTING CHEMOTAXIS PROTEIN MCPB"/>
    <property type="match status" value="1"/>
</dbReference>
<sequence>MKFINNMKTSRKLLLLIFITLLALGVVGCVGFKYMKDMAKGSDIIYNEHLNPIKDLGEIRVNNRAIDAYTLELMLTENTEENQALLNQIEENKQSNKELITKYEKVSKFPEQKELLEKYNDNLRAYQEARQDVLDLAALNKNNEAYQLFKDTVEEKRTAVNNTIGEIQAYNEDLAGKIQKENNEKLQLAIIILVTVIIISVLLSAFIGFIITGKIVNPINEIKSLMSKAEQGDFTVAGTYQSKDEIGQLVQSFNNMLLGIRGVIKTISDTSEMVAASSEELSASAEQNSRASEHISSTIQELATGMDNQVRSIEESVEVMNEMEHYSEQISKKADDMSNNANQTAEISNDGKRAIEKVKNQMTAINSNVIGLESSINGLSERSLEIGRINEVITTIAAQTNLLALNAAIEAARAGEHGKGFAVVADEVRKLAEQSAESAEQITQLINVIQADTNQTLLSMTKTTKEVEEGIIVVDEAGSSFEKIENSITGVVSQINDVSEAISRLYAGTVEVATSINHVKNIAIQSAASNQNVSAATEEQLASMEEIESSASTLAQMSEELQLLIKNFKI</sequence>
<keyword evidence="8" id="KW-0812">Transmembrane</keyword>
<organism evidence="11 12">
    <name type="scientific">Metabacillus niabensis</name>
    <dbReference type="NCBI Taxonomy" id="324854"/>
    <lineage>
        <taxon>Bacteria</taxon>
        <taxon>Bacillati</taxon>
        <taxon>Bacillota</taxon>
        <taxon>Bacilli</taxon>
        <taxon>Bacillales</taxon>
        <taxon>Bacillaceae</taxon>
        <taxon>Metabacillus</taxon>
    </lineage>
</organism>
<feature type="coiled-coil region" evidence="7">
    <location>
        <begin position="75"/>
        <end position="136"/>
    </location>
</feature>
<keyword evidence="4 6" id="KW-0807">Transducer</keyword>
<dbReference type="Proteomes" id="UP001232245">
    <property type="component" value="Unassembled WGS sequence"/>
</dbReference>
<dbReference type="PROSITE" id="PS51257">
    <property type="entry name" value="PROKAR_LIPOPROTEIN"/>
    <property type="match status" value="1"/>
</dbReference>
<feature type="domain" description="HAMP" evidence="10">
    <location>
        <begin position="213"/>
        <end position="265"/>
    </location>
</feature>
<evidence type="ECO:0000256" key="3">
    <source>
        <dbReference type="ARBA" id="ARBA00023136"/>
    </source>
</evidence>